<evidence type="ECO:0000256" key="1">
    <source>
        <dbReference type="SAM" id="MobiDB-lite"/>
    </source>
</evidence>
<evidence type="ECO:0000313" key="2">
    <source>
        <dbReference type="EMBL" id="QCD92096.1"/>
    </source>
</evidence>
<gene>
    <name evidence="2" type="ORF">DEO72_LG5g155</name>
</gene>
<name>A0A4D6LVR6_VIGUN</name>
<evidence type="ECO:0000313" key="3">
    <source>
        <dbReference type="Proteomes" id="UP000501690"/>
    </source>
</evidence>
<accession>A0A4D6LVR6</accession>
<protein>
    <submittedName>
        <fullName evidence="2">Uncharacterized protein</fullName>
    </submittedName>
</protein>
<proteinExistence type="predicted"/>
<reference evidence="2 3" key="1">
    <citation type="submission" date="2019-04" db="EMBL/GenBank/DDBJ databases">
        <title>An improved genome assembly and genetic linkage map for asparagus bean, Vigna unguiculata ssp. sesquipedialis.</title>
        <authorList>
            <person name="Xia Q."/>
            <person name="Zhang R."/>
            <person name="Dong Y."/>
        </authorList>
    </citation>
    <scope>NUCLEOTIDE SEQUENCE [LARGE SCALE GENOMIC DNA]</scope>
    <source>
        <tissue evidence="2">Leaf</tissue>
    </source>
</reference>
<feature type="region of interest" description="Disordered" evidence="1">
    <location>
        <begin position="76"/>
        <end position="113"/>
    </location>
</feature>
<feature type="compositionally biased region" description="Polar residues" evidence="1">
    <location>
        <begin position="77"/>
        <end position="95"/>
    </location>
</feature>
<dbReference type="AlphaFoldDB" id="A0A4D6LVR6"/>
<organism evidence="2 3">
    <name type="scientific">Vigna unguiculata</name>
    <name type="common">Cowpea</name>
    <dbReference type="NCBI Taxonomy" id="3917"/>
    <lineage>
        <taxon>Eukaryota</taxon>
        <taxon>Viridiplantae</taxon>
        <taxon>Streptophyta</taxon>
        <taxon>Embryophyta</taxon>
        <taxon>Tracheophyta</taxon>
        <taxon>Spermatophyta</taxon>
        <taxon>Magnoliopsida</taxon>
        <taxon>eudicotyledons</taxon>
        <taxon>Gunneridae</taxon>
        <taxon>Pentapetalae</taxon>
        <taxon>rosids</taxon>
        <taxon>fabids</taxon>
        <taxon>Fabales</taxon>
        <taxon>Fabaceae</taxon>
        <taxon>Papilionoideae</taxon>
        <taxon>50 kb inversion clade</taxon>
        <taxon>NPAAA clade</taxon>
        <taxon>indigoferoid/millettioid clade</taxon>
        <taxon>Phaseoleae</taxon>
        <taxon>Vigna</taxon>
    </lineage>
</organism>
<keyword evidence="3" id="KW-1185">Reference proteome</keyword>
<dbReference type="Proteomes" id="UP000501690">
    <property type="component" value="Linkage Group LG5"/>
</dbReference>
<dbReference type="EMBL" id="CP039349">
    <property type="protein sequence ID" value="QCD92096.1"/>
    <property type="molecule type" value="Genomic_DNA"/>
</dbReference>
<sequence length="126" mass="13698">MPQFRITEAVSLRRHTTNTAAETCRPPSSSTNVLHLFATPSLHHHAAPCINLHCIFAPPHNSENCELPATVAHHHYSTSPDNMNLSRPPQLSPVSRSFERRTRTNGSGPGVRAEADRVAGLGSMCA</sequence>